<dbReference type="Proteomes" id="UP001596547">
    <property type="component" value="Unassembled WGS sequence"/>
</dbReference>
<dbReference type="PANTHER" id="PTHR22642:SF2">
    <property type="entry name" value="PROTEIN LONG AFTER FAR-RED 3"/>
    <property type="match status" value="1"/>
</dbReference>
<dbReference type="GeneID" id="79317872"/>
<reference evidence="2 3" key="1">
    <citation type="journal article" date="2019" name="Int. J. Syst. Evol. Microbiol.">
        <title>The Global Catalogue of Microorganisms (GCM) 10K type strain sequencing project: providing services to taxonomists for standard genome sequencing and annotation.</title>
        <authorList>
            <consortium name="The Broad Institute Genomics Platform"/>
            <consortium name="The Broad Institute Genome Sequencing Center for Infectious Disease"/>
            <person name="Wu L."/>
            <person name="Ma J."/>
        </authorList>
    </citation>
    <scope>NUCLEOTIDE SEQUENCE [LARGE SCALE GENOMIC DNA]</scope>
    <source>
        <strain evidence="2 3">PSR21</strain>
    </source>
</reference>
<dbReference type="InterPro" id="IPR013108">
    <property type="entry name" value="Amidohydro_3"/>
</dbReference>
<organism evidence="2 3">
    <name type="scientific">Halomarina halobia</name>
    <dbReference type="NCBI Taxonomy" id="3033386"/>
    <lineage>
        <taxon>Archaea</taxon>
        <taxon>Methanobacteriati</taxon>
        <taxon>Methanobacteriota</taxon>
        <taxon>Stenosarchaea group</taxon>
        <taxon>Halobacteria</taxon>
        <taxon>Halobacteriales</taxon>
        <taxon>Natronomonadaceae</taxon>
        <taxon>Halomarina</taxon>
    </lineage>
</organism>
<dbReference type="Pfam" id="PF07969">
    <property type="entry name" value="Amidohydro_3"/>
    <property type="match status" value="1"/>
</dbReference>
<dbReference type="PANTHER" id="PTHR22642">
    <property type="entry name" value="IMIDAZOLONEPROPIONASE"/>
    <property type="match status" value="1"/>
</dbReference>
<protein>
    <submittedName>
        <fullName evidence="2">Amidohydrolase</fullName>
        <ecNumber evidence="2">3.5.-.-</ecNumber>
    </submittedName>
</protein>
<proteinExistence type="predicted"/>
<dbReference type="Gene3D" id="2.30.40.10">
    <property type="entry name" value="Urease, subunit C, domain 1"/>
    <property type="match status" value="1"/>
</dbReference>
<dbReference type="InterPro" id="IPR011059">
    <property type="entry name" value="Metal-dep_hydrolase_composite"/>
</dbReference>
<dbReference type="Gene3D" id="3.10.310.70">
    <property type="match status" value="1"/>
</dbReference>
<dbReference type="InterPro" id="IPR033932">
    <property type="entry name" value="YtcJ-like"/>
</dbReference>
<keyword evidence="2" id="KW-0378">Hydrolase</keyword>
<accession>A0ABD6AFK7</accession>
<dbReference type="RefSeq" id="WP_276306218.1">
    <property type="nucleotide sequence ID" value="NZ_CP119993.1"/>
</dbReference>
<dbReference type="EC" id="3.5.-.-" evidence="2"/>
<gene>
    <name evidence="2" type="ORF">ACFQPE_19390</name>
</gene>
<name>A0ABD6AFK7_9EURY</name>
<evidence type="ECO:0000259" key="1">
    <source>
        <dbReference type="Pfam" id="PF07969"/>
    </source>
</evidence>
<dbReference type="SUPFAM" id="SSF51338">
    <property type="entry name" value="Composite domain of metallo-dependent hydrolases"/>
    <property type="match status" value="1"/>
</dbReference>
<dbReference type="InterPro" id="IPR032466">
    <property type="entry name" value="Metal_Hydrolase"/>
</dbReference>
<sequence length="560" mass="60981">MVADRVLTNGVVITLVDEQPDASAIAFVGERIVGVGTDEKIEEHIGSDTDVIDLDGRAALPGFIDTHLHIPMGGRRMMHVNCRAPPNASVADVVERIHQRAEETDNGEWIICSGYNLGLVWEEEGRHIDRWDIDEAAPKNPVQINSVGGHTGSIYNSAALELAGIDRDTPDPEPPAVIVRDEDGRPSGLVSEEAEIPLHEAIPDETREERVTNIKRAMSQLLKWGITTAHDAKTTPQDLRIYQELADADELPVRLGLMLQGDAGPDLGEEGTDVLSRLADVGIRSGFGDDTLFLIGVKYFMDGAFTGRTAAMHDPYKGEPVPEDSPRYDGVLHIDPDYLADRVVQASDADLRVCVHGQGDRGIDHILDAYEAALSSDEDHGFRIEHAGLTRSEQLERMADLGVGVSSSISFLGADVSRNWVYWGEDRMDWTYALASLLEYGITTAANGDWPVSTGDPRVGLRTAVTRRTVTDDTVGPDQRIEIEDALRLYGPEAARLEGAEDAKGTLQPGKLADVTVLSEDPRAVAPERITDLEIEYTIVGGEIRYSARDGIVTSENSGQ</sequence>
<evidence type="ECO:0000313" key="3">
    <source>
        <dbReference type="Proteomes" id="UP001596547"/>
    </source>
</evidence>
<evidence type="ECO:0000313" key="2">
    <source>
        <dbReference type="EMBL" id="MFC7318941.1"/>
    </source>
</evidence>
<dbReference type="Gene3D" id="3.20.20.140">
    <property type="entry name" value="Metal-dependent hydrolases"/>
    <property type="match status" value="1"/>
</dbReference>
<dbReference type="CDD" id="cd01300">
    <property type="entry name" value="YtcJ_like"/>
    <property type="match status" value="1"/>
</dbReference>
<dbReference type="EMBL" id="JBHTBF010000003">
    <property type="protein sequence ID" value="MFC7318941.1"/>
    <property type="molecule type" value="Genomic_DNA"/>
</dbReference>
<keyword evidence="3" id="KW-1185">Reference proteome</keyword>
<comment type="caution">
    <text evidence="2">The sequence shown here is derived from an EMBL/GenBank/DDBJ whole genome shotgun (WGS) entry which is preliminary data.</text>
</comment>
<dbReference type="GO" id="GO:0016787">
    <property type="term" value="F:hydrolase activity"/>
    <property type="evidence" value="ECO:0007669"/>
    <property type="project" value="UniProtKB-KW"/>
</dbReference>
<feature type="domain" description="Amidohydrolase 3" evidence="1">
    <location>
        <begin position="50"/>
        <end position="546"/>
    </location>
</feature>
<dbReference type="SUPFAM" id="SSF51556">
    <property type="entry name" value="Metallo-dependent hydrolases"/>
    <property type="match status" value="1"/>
</dbReference>
<dbReference type="AlphaFoldDB" id="A0ABD6AFK7"/>